<feature type="compositionally biased region" description="Basic and acidic residues" evidence="1">
    <location>
        <begin position="116"/>
        <end position="126"/>
    </location>
</feature>
<evidence type="ECO:0000313" key="2">
    <source>
        <dbReference type="EMBL" id="PVD29191.1"/>
    </source>
</evidence>
<dbReference type="Proteomes" id="UP000245119">
    <property type="component" value="Linkage Group LG6"/>
</dbReference>
<keyword evidence="3" id="KW-1185">Reference proteome</keyword>
<comment type="caution">
    <text evidence="2">The sequence shown here is derived from an EMBL/GenBank/DDBJ whole genome shotgun (WGS) entry which is preliminary data.</text>
</comment>
<reference evidence="2 3" key="1">
    <citation type="submission" date="2018-04" db="EMBL/GenBank/DDBJ databases">
        <title>The genome of golden apple snail Pomacea canaliculata provides insight into stress tolerance and invasive adaptation.</title>
        <authorList>
            <person name="Liu C."/>
            <person name="Liu B."/>
            <person name="Ren Y."/>
            <person name="Zhang Y."/>
            <person name="Wang H."/>
            <person name="Li S."/>
            <person name="Jiang F."/>
            <person name="Yin L."/>
            <person name="Zhang G."/>
            <person name="Qian W."/>
            <person name="Fan W."/>
        </authorList>
    </citation>
    <scope>NUCLEOTIDE SEQUENCE [LARGE SCALE GENOMIC DNA]</scope>
    <source>
        <strain evidence="2">SZHN2017</strain>
        <tissue evidence="2">Muscle</tissue>
    </source>
</reference>
<gene>
    <name evidence="2" type="ORF">C0Q70_11788</name>
</gene>
<sequence length="126" mass="13554">MAPEGQHRGGGWHCDAHVLYPPRADQDGGVGTDGRPDHTRHAGKENDKRSFQQSLPPPSSFHHPSSILLRPGCWQKLLPQPQPLTSGFSSPPQLALGATEATPSGRASHRTQAKTTDLKKALDGLK</sequence>
<protein>
    <submittedName>
        <fullName evidence="2">Uncharacterized protein</fullName>
    </submittedName>
</protein>
<dbReference type="EMBL" id="PZQS01000006">
    <property type="protein sequence ID" value="PVD29191.1"/>
    <property type="molecule type" value="Genomic_DNA"/>
</dbReference>
<feature type="region of interest" description="Disordered" evidence="1">
    <location>
        <begin position="1"/>
        <end position="126"/>
    </location>
</feature>
<dbReference type="AlphaFoldDB" id="A0A2T7P709"/>
<evidence type="ECO:0000256" key="1">
    <source>
        <dbReference type="SAM" id="MobiDB-lite"/>
    </source>
</evidence>
<name>A0A2T7P709_POMCA</name>
<proteinExistence type="predicted"/>
<feature type="compositionally biased region" description="Basic and acidic residues" evidence="1">
    <location>
        <begin position="34"/>
        <end position="50"/>
    </location>
</feature>
<organism evidence="2 3">
    <name type="scientific">Pomacea canaliculata</name>
    <name type="common">Golden apple snail</name>
    <dbReference type="NCBI Taxonomy" id="400727"/>
    <lineage>
        <taxon>Eukaryota</taxon>
        <taxon>Metazoa</taxon>
        <taxon>Spiralia</taxon>
        <taxon>Lophotrochozoa</taxon>
        <taxon>Mollusca</taxon>
        <taxon>Gastropoda</taxon>
        <taxon>Caenogastropoda</taxon>
        <taxon>Architaenioglossa</taxon>
        <taxon>Ampullarioidea</taxon>
        <taxon>Ampullariidae</taxon>
        <taxon>Pomacea</taxon>
    </lineage>
</organism>
<accession>A0A2T7P709</accession>
<evidence type="ECO:0000313" key="3">
    <source>
        <dbReference type="Proteomes" id="UP000245119"/>
    </source>
</evidence>
<feature type="compositionally biased region" description="Polar residues" evidence="1">
    <location>
        <begin position="83"/>
        <end position="92"/>
    </location>
</feature>